<proteinExistence type="predicted"/>
<evidence type="ECO:0000313" key="1">
    <source>
        <dbReference type="EMBL" id="KMS58798.1"/>
    </source>
</evidence>
<dbReference type="AlphaFoldDB" id="A0A0J7Y5X2"/>
<comment type="caution">
    <text evidence="1">The sequence shown here is derived from an EMBL/GenBank/DDBJ whole genome shotgun (WGS) entry which is preliminary data.</text>
</comment>
<accession>A0A0J7Y5X2</accession>
<dbReference type="EMBL" id="JACT01000001">
    <property type="protein sequence ID" value="KMS58798.1"/>
    <property type="molecule type" value="Genomic_DNA"/>
</dbReference>
<dbReference type="STRING" id="1420583.V473_08215"/>
<organism evidence="1 2">
    <name type="scientific">Sphingobium cupriresistens LL01</name>
    <dbReference type="NCBI Taxonomy" id="1420583"/>
    <lineage>
        <taxon>Bacteria</taxon>
        <taxon>Pseudomonadati</taxon>
        <taxon>Pseudomonadota</taxon>
        <taxon>Alphaproteobacteria</taxon>
        <taxon>Sphingomonadales</taxon>
        <taxon>Sphingomonadaceae</taxon>
        <taxon>Sphingobium</taxon>
    </lineage>
</organism>
<protein>
    <submittedName>
        <fullName evidence="1">Uncharacterized protein</fullName>
    </submittedName>
</protein>
<keyword evidence="2" id="KW-1185">Reference proteome</keyword>
<dbReference type="Proteomes" id="UP000052232">
    <property type="component" value="Unassembled WGS sequence"/>
</dbReference>
<name>A0A0J7Y5X2_9SPHN</name>
<reference evidence="1 2" key="1">
    <citation type="journal article" date="2015" name="G3 (Bethesda)">
        <title>Insights into Ongoing Evolution of the Hexachlorocyclohexane Catabolic Pathway from Comparative Genomics of Ten Sphingomonadaceae Strains.</title>
        <authorList>
            <person name="Pearce S.L."/>
            <person name="Oakeshott J.G."/>
            <person name="Pandey G."/>
        </authorList>
    </citation>
    <scope>NUCLEOTIDE SEQUENCE [LARGE SCALE GENOMIC DNA]</scope>
    <source>
        <strain evidence="1 2">LL01</strain>
    </source>
</reference>
<gene>
    <name evidence="1" type="ORF">V473_08215</name>
</gene>
<evidence type="ECO:0000313" key="2">
    <source>
        <dbReference type="Proteomes" id="UP000052232"/>
    </source>
</evidence>
<dbReference type="PATRIC" id="fig|1420583.3.peg.1648"/>
<sequence>MQDAAIAIRRAAEQEPFRTVIAYLGPIGAAVILG</sequence>